<dbReference type="Proteomes" id="UP000887580">
    <property type="component" value="Unplaced"/>
</dbReference>
<evidence type="ECO:0000313" key="2">
    <source>
        <dbReference type="WBParaSite" id="PS1159_v2.g21678.t1"/>
    </source>
</evidence>
<dbReference type="WBParaSite" id="PS1159_v2.g21678.t1">
    <property type="protein sequence ID" value="PS1159_v2.g21678.t1"/>
    <property type="gene ID" value="PS1159_v2.g21678"/>
</dbReference>
<evidence type="ECO:0000313" key="1">
    <source>
        <dbReference type="Proteomes" id="UP000887580"/>
    </source>
</evidence>
<protein>
    <submittedName>
        <fullName evidence="2">Uncharacterized protein</fullName>
    </submittedName>
</protein>
<reference evidence="2" key="1">
    <citation type="submission" date="2022-11" db="UniProtKB">
        <authorList>
            <consortium name="WormBaseParasite"/>
        </authorList>
    </citation>
    <scope>IDENTIFICATION</scope>
</reference>
<sequence>MAHEITEKHQIHAFIRDSELPETMNGTDRYTMDDLIKSAPANILPSGGEHSSAVAETTTNKPAELRPTIDDIISSKRV</sequence>
<organism evidence="1 2">
    <name type="scientific">Panagrolaimus sp. PS1159</name>
    <dbReference type="NCBI Taxonomy" id="55785"/>
    <lineage>
        <taxon>Eukaryota</taxon>
        <taxon>Metazoa</taxon>
        <taxon>Ecdysozoa</taxon>
        <taxon>Nematoda</taxon>
        <taxon>Chromadorea</taxon>
        <taxon>Rhabditida</taxon>
        <taxon>Tylenchina</taxon>
        <taxon>Panagrolaimomorpha</taxon>
        <taxon>Panagrolaimoidea</taxon>
        <taxon>Panagrolaimidae</taxon>
        <taxon>Panagrolaimus</taxon>
    </lineage>
</organism>
<proteinExistence type="predicted"/>
<name>A0AC35FWT5_9BILA</name>
<accession>A0AC35FWT5</accession>